<keyword evidence="3" id="KW-1185">Reference proteome</keyword>
<evidence type="ECO:0000256" key="1">
    <source>
        <dbReference type="SAM" id="Phobius"/>
    </source>
</evidence>
<evidence type="ECO:0008006" key="4">
    <source>
        <dbReference type="Google" id="ProtNLM"/>
    </source>
</evidence>
<dbReference type="RefSeq" id="WP_328236779.1">
    <property type="nucleotide sequence ID" value="NZ_JAROAS010000009.1"/>
</dbReference>
<proteinExistence type="predicted"/>
<comment type="caution">
    <text evidence="2">The sequence shown here is derived from an EMBL/GenBank/DDBJ whole genome shotgun (WGS) entry which is preliminary data.</text>
</comment>
<evidence type="ECO:0000313" key="3">
    <source>
        <dbReference type="Proteomes" id="UP001341820"/>
    </source>
</evidence>
<keyword evidence="1" id="KW-0812">Transmembrane</keyword>
<keyword evidence="1" id="KW-0472">Membrane</keyword>
<dbReference type="Proteomes" id="UP001341820">
    <property type="component" value="Unassembled WGS sequence"/>
</dbReference>
<organism evidence="2 3">
    <name type="scientific">Shouchella miscanthi</name>
    <dbReference type="NCBI Taxonomy" id="2598861"/>
    <lineage>
        <taxon>Bacteria</taxon>
        <taxon>Bacillati</taxon>
        <taxon>Bacillota</taxon>
        <taxon>Bacilli</taxon>
        <taxon>Bacillales</taxon>
        <taxon>Bacillaceae</taxon>
        <taxon>Shouchella</taxon>
    </lineage>
</organism>
<feature type="transmembrane region" description="Helical" evidence="1">
    <location>
        <begin position="342"/>
        <end position="362"/>
    </location>
</feature>
<name>A0ABU6NI87_9BACI</name>
<feature type="transmembrane region" description="Helical" evidence="1">
    <location>
        <begin position="20"/>
        <end position="45"/>
    </location>
</feature>
<accession>A0ABU6NI87</accession>
<feature type="transmembrane region" description="Helical" evidence="1">
    <location>
        <begin position="285"/>
        <end position="306"/>
    </location>
</feature>
<evidence type="ECO:0000313" key="2">
    <source>
        <dbReference type="EMBL" id="MED4127747.1"/>
    </source>
</evidence>
<protein>
    <recommendedName>
        <fullName evidence="4">ABC transporter permease</fullName>
    </recommendedName>
</protein>
<keyword evidence="1" id="KW-1133">Transmembrane helix</keyword>
<feature type="transmembrane region" description="Helical" evidence="1">
    <location>
        <begin position="369"/>
        <end position="390"/>
    </location>
</feature>
<sequence>MKMIYFLMGNRTAFQTKKGLGLFLVYVLLLIGFLTSMFFSLQVAIHANKVNQLSSDGGNLGLYSIQSKAALNKSDIEQFMKMDLVYQPYVKSEPEAYTYEGATVIVQRNSEPYFHENGTTLLMGEWPQNEHEWVINKYHFYAIDDDFSLGDQLTFESSTGDQKDITITGVYEELQAYQASYSALTVEKVEEGYIAGLVEMDHVSTVSSNLKETFDINIQRQPVYQNPPVEKLSEGSTMVAFYSLLLLLNMIILAWLAIQILSLFDFRAGLTTSKYYGISPKKTTFACIVLFSIVSMLLVIISYYVAYRAFQFFGESWSHVIGVSIFHRQDHVNNQIHIPIDYTYMIIASILLTLWFILVFFVSKQLKKTTILIVSSLIGLSCSVLMIPFIQSVVDYNQFHSENEVGDDLYDHYLEKQPYTSAHLLDRRAIDQFDDLTDALARDGVSALHLKGLQDWIVNGLEDERDLFFASQVLAVEDDEWPKVLKQLGMEEIVSFQQGDAPSIIHFPWKESANFSYQQPVYLEGEEVALQQIIYDDHGSFEFMTDEETLPFRAYSVEQEHFFTYETFILPQSYVTETKVDEQLYMPVYLIPTDLSINEFEYELFTNYLNEYPFLTFIENGHHATWFVETQRTSFRLLMIQVVPIVLVLTMILFSLGFPLLKKVKAKKQWRSE</sequence>
<gene>
    <name evidence="2" type="ORF">P5F74_06340</name>
</gene>
<feature type="transmembrane region" description="Helical" evidence="1">
    <location>
        <begin position="638"/>
        <end position="661"/>
    </location>
</feature>
<feature type="transmembrane region" description="Helical" evidence="1">
    <location>
        <begin position="239"/>
        <end position="264"/>
    </location>
</feature>
<dbReference type="EMBL" id="JAROAS010000009">
    <property type="protein sequence ID" value="MED4127747.1"/>
    <property type="molecule type" value="Genomic_DNA"/>
</dbReference>
<reference evidence="2 3" key="1">
    <citation type="submission" date="2023-03" db="EMBL/GenBank/DDBJ databases">
        <title>Bacillus Genome Sequencing.</title>
        <authorList>
            <person name="Dunlap C."/>
        </authorList>
    </citation>
    <scope>NUCLEOTIDE SEQUENCE [LARGE SCALE GENOMIC DNA]</scope>
    <source>
        <strain evidence="2 3">B-4107</strain>
    </source>
</reference>